<organism evidence="1 2">
    <name type="scientific">Streptomyces buecherae</name>
    <dbReference type="NCBI Taxonomy" id="2763006"/>
    <lineage>
        <taxon>Bacteria</taxon>
        <taxon>Bacillati</taxon>
        <taxon>Actinomycetota</taxon>
        <taxon>Actinomycetes</taxon>
        <taxon>Kitasatosporales</taxon>
        <taxon>Streptomycetaceae</taxon>
        <taxon>Streptomyces</taxon>
    </lineage>
</organism>
<dbReference type="Proteomes" id="UP000509303">
    <property type="component" value="Chromosome"/>
</dbReference>
<dbReference type="AlphaFoldDB" id="A0A7H8N3B8"/>
<protein>
    <submittedName>
        <fullName evidence="1">Uncharacterized protein</fullName>
    </submittedName>
</protein>
<name>A0A7H8N3B8_9ACTN</name>
<gene>
    <name evidence="1" type="ORF">HUT08_04260</name>
</gene>
<keyword evidence="2" id="KW-1185">Reference proteome</keyword>
<accession>A0A7H8N3B8</accession>
<dbReference type="EMBL" id="CP054929">
    <property type="protein sequence ID" value="QKW48886.1"/>
    <property type="molecule type" value="Genomic_DNA"/>
</dbReference>
<reference evidence="1 2" key="1">
    <citation type="submission" date="2020-06" db="EMBL/GenBank/DDBJ databases">
        <title>Genome mining for natural products.</title>
        <authorList>
            <person name="Zhang B."/>
            <person name="Shi J."/>
            <person name="Ge H."/>
        </authorList>
    </citation>
    <scope>NUCLEOTIDE SEQUENCE [LARGE SCALE GENOMIC DNA]</scope>
    <source>
        <strain evidence="1 2">NA00687</strain>
    </source>
</reference>
<proteinExistence type="predicted"/>
<sequence>MNGRNSVTYYWASIEYGRERYVQVVKTKKGEIEAEAAAWDWGRRNLAPAVVNSAIVRYLGRSEPRVQY</sequence>
<evidence type="ECO:0000313" key="2">
    <source>
        <dbReference type="Proteomes" id="UP000509303"/>
    </source>
</evidence>
<evidence type="ECO:0000313" key="1">
    <source>
        <dbReference type="EMBL" id="QKW48886.1"/>
    </source>
</evidence>
<dbReference type="RefSeq" id="WP_176160618.1">
    <property type="nucleotide sequence ID" value="NZ_CP054929.1"/>
</dbReference>